<dbReference type="SUPFAM" id="SSF49764">
    <property type="entry name" value="HSP20-like chaperones"/>
    <property type="match status" value="1"/>
</dbReference>
<reference evidence="2" key="1">
    <citation type="submission" date="2019-10" db="EMBL/GenBank/DDBJ databases">
        <authorList>
            <consortium name="DOE Joint Genome Institute"/>
            <person name="Kuo A."/>
            <person name="Miyauchi S."/>
            <person name="Kiss E."/>
            <person name="Drula E."/>
            <person name="Kohler A."/>
            <person name="Sanchez-Garcia M."/>
            <person name="Andreopoulos B."/>
            <person name="Barry K.W."/>
            <person name="Bonito G."/>
            <person name="Buee M."/>
            <person name="Carver A."/>
            <person name="Chen C."/>
            <person name="Cichocki N."/>
            <person name="Clum A."/>
            <person name="Culley D."/>
            <person name="Crous P.W."/>
            <person name="Fauchery L."/>
            <person name="Girlanda M."/>
            <person name="Hayes R."/>
            <person name="Keri Z."/>
            <person name="LaButti K."/>
            <person name="Lipzen A."/>
            <person name="Lombard V."/>
            <person name="Magnuson J."/>
            <person name="Maillard F."/>
            <person name="Morin E."/>
            <person name="Murat C."/>
            <person name="Nolan M."/>
            <person name="Ohm R."/>
            <person name="Pangilinan J."/>
            <person name="Pereira M."/>
            <person name="Perotto S."/>
            <person name="Peter M."/>
            <person name="Riley R."/>
            <person name="Sitrit Y."/>
            <person name="Stielow B."/>
            <person name="Szollosi G."/>
            <person name="Zifcakova L."/>
            <person name="Stursova M."/>
            <person name="Spatafora J.W."/>
            <person name="Tedersoo L."/>
            <person name="Vaario L.-M."/>
            <person name="Yamada A."/>
            <person name="Yan M."/>
            <person name="Wang P."/>
            <person name="Xu J."/>
            <person name="Bruns T."/>
            <person name="Baldrian P."/>
            <person name="Vilgalys R."/>
            <person name="Henrissat B."/>
            <person name="Grigoriev I.V."/>
            <person name="Hibbett D."/>
            <person name="Nagy L.G."/>
            <person name="Martin F.M."/>
        </authorList>
    </citation>
    <scope>NUCLEOTIDE SEQUENCE</scope>
    <source>
        <strain evidence="2">Prilba</strain>
    </source>
</reference>
<dbReference type="CDD" id="cd06464">
    <property type="entry name" value="ACD_sHsps-like"/>
    <property type="match status" value="1"/>
</dbReference>
<dbReference type="Proteomes" id="UP000759537">
    <property type="component" value="Unassembled WGS sequence"/>
</dbReference>
<dbReference type="EMBL" id="WHVB01000002">
    <property type="protein sequence ID" value="KAF8485916.1"/>
    <property type="molecule type" value="Genomic_DNA"/>
</dbReference>
<sequence length="270" mass="30252">MPTGSRNISQDFLHSWEAFDRTFAAQPQPASYSSGEDSESLNHRPPRNRPMAPEPFSTPFGSHASTSSSGPMTPGDSEPLDHVWGAVRKAKEREMAASPSKIKSLERGRSPPILHSPLRRGVPLQPAAQAASRVPSPAPPLRRQRSIVEFRDSPDGTRVTAKFDIPGVDKEDMNVTYHPFPARLEISWTIVEVTERDVEECMTVREERTVCRTILLPEGTRFDEIDAKLHRRLEVTYPKVRAARAKPRTPTPQRRGLPRHGGSERTLDAW</sequence>
<evidence type="ECO:0000313" key="2">
    <source>
        <dbReference type="EMBL" id="KAF8485916.1"/>
    </source>
</evidence>
<evidence type="ECO:0000256" key="1">
    <source>
        <dbReference type="SAM" id="MobiDB-lite"/>
    </source>
</evidence>
<organism evidence="2 3">
    <name type="scientific">Russula ochroleuca</name>
    <dbReference type="NCBI Taxonomy" id="152965"/>
    <lineage>
        <taxon>Eukaryota</taxon>
        <taxon>Fungi</taxon>
        <taxon>Dikarya</taxon>
        <taxon>Basidiomycota</taxon>
        <taxon>Agaricomycotina</taxon>
        <taxon>Agaricomycetes</taxon>
        <taxon>Russulales</taxon>
        <taxon>Russulaceae</taxon>
        <taxon>Russula</taxon>
    </lineage>
</organism>
<protein>
    <recommendedName>
        <fullName evidence="4">SHSP domain-containing protein</fullName>
    </recommendedName>
</protein>
<feature type="region of interest" description="Disordered" evidence="1">
    <location>
        <begin position="24"/>
        <end position="116"/>
    </location>
</feature>
<evidence type="ECO:0008006" key="4">
    <source>
        <dbReference type="Google" id="ProtNLM"/>
    </source>
</evidence>
<accession>A0A9P5N3U3</accession>
<keyword evidence="3" id="KW-1185">Reference proteome</keyword>
<dbReference type="OrthoDB" id="1431247at2759"/>
<comment type="caution">
    <text evidence="2">The sequence shown here is derived from an EMBL/GenBank/DDBJ whole genome shotgun (WGS) entry which is preliminary data.</text>
</comment>
<feature type="compositionally biased region" description="Polar residues" evidence="1">
    <location>
        <begin position="59"/>
        <end position="71"/>
    </location>
</feature>
<feature type="region of interest" description="Disordered" evidence="1">
    <location>
        <begin position="240"/>
        <end position="270"/>
    </location>
</feature>
<feature type="compositionally biased region" description="Basic and acidic residues" evidence="1">
    <location>
        <begin position="261"/>
        <end position="270"/>
    </location>
</feature>
<name>A0A9P5N3U3_9AGAM</name>
<evidence type="ECO:0000313" key="3">
    <source>
        <dbReference type="Proteomes" id="UP000759537"/>
    </source>
</evidence>
<dbReference type="InterPro" id="IPR008978">
    <property type="entry name" value="HSP20-like_chaperone"/>
</dbReference>
<dbReference type="AlphaFoldDB" id="A0A9P5N3U3"/>
<gene>
    <name evidence="2" type="ORF">DFH94DRAFT_160247</name>
</gene>
<reference evidence="2" key="2">
    <citation type="journal article" date="2020" name="Nat. Commun.">
        <title>Large-scale genome sequencing of mycorrhizal fungi provides insights into the early evolution of symbiotic traits.</title>
        <authorList>
            <person name="Miyauchi S."/>
            <person name="Kiss E."/>
            <person name="Kuo A."/>
            <person name="Drula E."/>
            <person name="Kohler A."/>
            <person name="Sanchez-Garcia M."/>
            <person name="Morin E."/>
            <person name="Andreopoulos B."/>
            <person name="Barry K.W."/>
            <person name="Bonito G."/>
            <person name="Buee M."/>
            <person name="Carver A."/>
            <person name="Chen C."/>
            <person name="Cichocki N."/>
            <person name="Clum A."/>
            <person name="Culley D."/>
            <person name="Crous P.W."/>
            <person name="Fauchery L."/>
            <person name="Girlanda M."/>
            <person name="Hayes R.D."/>
            <person name="Keri Z."/>
            <person name="LaButti K."/>
            <person name="Lipzen A."/>
            <person name="Lombard V."/>
            <person name="Magnuson J."/>
            <person name="Maillard F."/>
            <person name="Murat C."/>
            <person name="Nolan M."/>
            <person name="Ohm R.A."/>
            <person name="Pangilinan J."/>
            <person name="Pereira M.F."/>
            <person name="Perotto S."/>
            <person name="Peter M."/>
            <person name="Pfister S."/>
            <person name="Riley R."/>
            <person name="Sitrit Y."/>
            <person name="Stielow J.B."/>
            <person name="Szollosi G."/>
            <person name="Zifcakova L."/>
            <person name="Stursova M."/>
            <person name="Spatafora J.W."/>
            <person name="Tedersoo L."/>
            <person name="Vaario L.M."/>
            <person name="Yamada A."/>
            <person name="Yan M."/>
            <person name="Wang P."/>
            <person name="Xu J."/>
            <person name="Bruns T."/>
            <person name="Baldrian P."/>
            <person name="Vilgalys R."/>
            <person name="Dunand C."/>
            <person name="Henrissat B."/>
            <person name="Grigoriev I.V."/>
            <person name="Hibbett D."/>
            <person name="Nagy L.G."/>
            <person name="Martin F.M."/>
        </authorList>
    </citation>
    <scope>NUCLEOTIDE SEQUENCE</scope>
    <source>
        <strain evidence="2">Prilba</strain>
    </source>
</reference>
<proteinExistence type="predicted"/>
<dbReference type="Gene3D" id="2.60.40.790">
    <property type="match status" value="1"/>
</dbReference>